<dbReference type="RefSeq" id="WP_344899390.1">
    <property type="nucleotide sequence ID" value="NZ_BAABAS010000015.1"/>
</dbReference>
<sequence length="170" mass="17688">MRISHVARAGTASAAAVTLLTASPAQAAPEGAGTNVLRQVSQVVAEHPGARQTGPGTVTFDNGAVLTIPAAGATAGLCASGWYCFFQNTNYGGRKLSFRDCGATGLWQFLTDYGFGNSTSSWQNFTKHTVLVYDQDTQPPSTLWTENPSGESTNAGGADNKADAFETFCG</sequence>
<proteinExistence type="predicted"/>
<keyword evidence="4" id="KW-1185">Reference proteome</keyword>
<evidence type="ECO:0008006" key="5">
    <source>
        <dbReference type="Google" id="ProtNLM"/>
    </source>
</evidence>
<evidence type="ECO:0000256" key="1">
    <source>
        <dbReference type="SAM" id="MobiDB-lite"/>
    </source>
</evidence>
<reference evidence="4" key="1">
    <citation type="journal article" date="2019" name="Int. J. Syst. Evol. Microbiol.">
        <title>The Global Catalogue of Microorganisms (GCM) 10K type strain sequencing project: providing services to taxonomists for standard genome sequencing and annotation.</title>
        <authorList>
            <consortium name="The Broad Institute Genomics Platform"/>
            <consortium name="The Broad Institute Genome Sequencing Center for Infectious Disease"/>
            <person name="Wu L."/>
            <person name="Ma J."/>
        </authorList>
    </citation>
    <scope>NUCLEOTIDE SEQUENCE [LARGE SCALE GENOMIC DNA]</scope>
    <source>
        <strain evidence="4">JCM 17440</strain>
    </source>
</reference>
<name>A0ABP8C8P9_9ACTN</name>
<feature type="signal peptide" evidence="2">
    <location>
        <begin position="1"/>
        <end position="27"/>
    </location>
</feature>
<dbReference type="Gene3D" id="2.60.20.10">
    <property type="entry name" value="Crystallins"/>
    <property type="match status" value="1"/>
</dbReference>
<dbReference type="EMBL" id="BAABAS010000015">
    <property type="protein sequence ID" value="GAA4235602.1"/>
    <property type="molecule type" value="Genomic_DNA"/>
</dbReference>
<gene>
    <name evidence="3" type="ORF">GCM10022254_43200</name>
</gene>
<keyword evidence="2" id="KW-0732">Signal</keyword>
<comment type="caution">
    <text evidence="3">The sequence shown here is derived from an EMBL/GenBank/DDBJ whole genome shotgun (WGS) entry which is preliminary data.</text>
</comment>
<dbReference type="Pfam" id="PF03995">
    <property type="entry name" value="Inhibitor_I36"/>
    <property type="match status" value="1"/>
</dbReference>
<evidence type="ECO:0000313" key="3">
    <source>
        <dbReference type="EMBL" id="GAA4235602.1"/>
    </source>
</evidence>
<protein>
    <recommendedName>
        <fullName evidence="5">Peptidase inhibitor family I36</fullName>
    </recommendedName>
</protein>
<feature type="chain" id="PRO_5045675781" description="Peptidase inhibitor family I36" evidence="2">
    <location>
        <begin position="28"/>
        <end position="170"/>
    </location>
</feature>
<dbReference type="Proteomes" id="UP001501710">
    <property type="component" value="Unassembled WGS sequence"/>
</dbReference>
<organism evidence="3 4">
    <name type="scientific">Actinomadura meridiana</name>
    <dbReference type="NCBI Taxonomy" id="559626"/>
    <lineage>
        <taxon>Bacteria</taxon>
        <taxon>Bacillati</taxon>
        <taxon>Actinomycetota</taxon>
        <taxon>Actinomycetes</taxon>
        <taxon>Streptosporangiales</taxon>
        <taxon>Thermomonosporaceae</taxon>
        <taxon>Actinomadura</taxon>
    </lineage>
</organism>
<feature type="region of interest" description="Disordered" evidence="1">
    <location>
        <begin position="139"/>
        <end position="160"/>
    </location>
</feature>
<accession>A0ABP8C8P9</accession>
<evidence type="ECO:0000256" key="2">
    <source>
        <dbReference type="SAM" id="SignalP"/>
    </source>
</evidence>
<feature type="compositionally biased region" description="Polar residues" evidence="1">
    <location>
        <begin position="139"/>
        <end position="155"/>
    </location>
</feature>
<evidence type="ECO:0000313" key="4">
    <source>
        <dbReference type="Proteomes" id="UP001501710"/>
    </source>
</evidence>